<keyword evidence="1" id="KW-0732">Signal</keyword>
<keyword evidence="3" id="KW-1185">Reference proteome</keyword>
<proteinExistence type="predicted"/>
<reference evidence="2 3" key="1">
    <citation type="journal article" date="2011" name="Front. Microbiol.">
        <title>Genomic signatures of strain selection and enhancement in Bacillus atrophaeus var. globigii, a historical biowarfare simulant.</title>
        <authorList>
            <person name="Gibbons H.S."/>
            <person name="Broomall S.M."/>
            <person name="McNew L.A."/>
            <person name="Daligault H."/>
            <person name="Chapman C."/>
            <person name="Bruce D."/>
            <person name="Karavis M."/>
            <person name="Krepps M."/>
            <person name="McGregor P.A."/>
            <person name="Hong C."/>
            <person name="Park K.H."/>
            <person name="Akmal A."/>
            <person name="Feldman A."/>
            <person name="Lin J.S."/>
            <person name="Chang W.E."/>
            <person name="Higgs B.W."/>
            <person name="Demirev P."/>
            <person name="Lindquist J."/>
            <person name="Liem A."/>
            <person name="Fochler E."/>
            <person name="Read T.D."/>
            <person name="Tapia R."/>
            <person name="Johnson S."/>
            <person name="Bishop-Lilly K.A."/>
            <person name="Detter C."/>
            <person name="Han C."/>
            <person name="Sozhamannan S."/>
            <person name="Rosenzweig C.N."/>
            <person name="Skowronski E.W."/>
        </authorList>
    </citation>
    <scope>NUCLEOTIDE SEQUENCE [LARGE SCALE GENOMIC DNA]</scope>
    <source>
        <strain evidence="2 3">MLST1</strain>
    </source>
</reference>
<gene>
    <name evidence="2" type="ORF">CWE09_10625</name>
</gene>
<evidence type="ECO:0000313" key="3">
    <source>
        <dbReference type="Proteomes" id="UP000288293"/>
    </source>
</evidence>
<organism evidence="2 3">
    <name type="scientific">Aliidiomarina minuta</name>
    <dbReference type="NCBI Taxonomy" id="880057"/>
    <lineage>
        <taxon>Bacteria</taxon>
        <taxon>Pseudomonadati</taxon>
        <taxon>Pseudomonadota</taxon>
        <taxon>Gammaproteobacteria</taxon>
        <taxon>Alteromonadales</taxon>
        <taxon>Idiomarinaceae</taxon>
        <taxon>Aliidiomarina</taxon>
    </lineage>
</organism>
<dbReference type="EMBL" id="PIPL01000002">
    <property type="protein sequence ID" value="RUO24322.1"/>
    <property type="molecule type" value="Genomic_DNA"/>
</dbReference>
<evidence type="ECO:0000256" key="1">
    <source>
        <dbReference type="SAM" id="SignalP"/>
    </source>
</evidence>
<dbReference type="OrthoDB" id="5292716at2"/>
<accession>A0A432W492</accession>
<feature type="chain" id="PRO_5019501941" evidence="1">
    <location>
        <begin position="21"/>
        <end position="268"/>
    </location>
</feature>
<feature type="signal peptide" evidence="1">
    <location>
        <begin position="1"/>
        <end position="20"/>
    </location>
</feature>
<dbReference type="InterPro" id="IPR007433">
    <property type="entry name" value="DUF481"/>
</dbReference>
<sequence>MRKTLLSAVVLGLLTPAASATTFMFDDIQDIDPENADSSWRATAEVGLLMRTGNTESQSWKGKLNLERDSMMWRHRGEVDYYQQKRETFEGDNVTEADRLFMSAQSNRRFEEGSASSFFGYLSYEDDRLSSYEYQTTVAAGYGTRYVHNPDIYADFEVGPGYSWDRRRDTNETEGELTVRLAAALNWDLSETARFTQTVSTELGDENTRSRSVSALTSNINSRLAIRVSLTLTHNSTVYEQADGRVPEKLDTETAATLVYTFLTVGNC</sequence>
<dbReference type="AlphaFoldDB" id="A0A432W492"/>
<comment type="caution">
    <text evidence="2">The sequence shown here is derived from an EMBL/GenBank/DDBJ whole genome shotgun (WGS) entry which is preliminary data.</text>
</comment>
<name>A0A432W492_9GAMM</name>
<dbReference type="Pfam" id="PF04338">
    <property type="entry name" value="DUF481"/>
    <property type="match status" value="1"/>
</dbReference>
<evidence type="ECO:0000313" key="2">
    <source>
        <dbReference type="EMBL" id="RUO24322.1"/>
    </source>
</evidence>
<dbReference type="Proteomes" id="UP000288293">
    <property type="component" value="Unassembled WGS sequence"/>
</dbReference>
<protein>
    <submittedName>
        <fullName evidence="2">DUF481 domain-containing protein</fullName>
    </submittedName>
</protein>
<dbReference type="RefSeq" id="WP_126804025.1">
    <property type="nucleotide sequence ID" value="NZ_PIPL01000002.1"/>
</dbReference>